<dbReference type="Gene3D" id="3.30.420.10">
    <property type="entry name" value="Ribonuclease H-like superfamily/Ribonuclease H"/>
    <property type="match status" value="1"/>
</dbReference>
<name>A0A6A4GEJ7_9AGAR</name>
<evidence type="ECO:0000313" key="2">
    <source>
        <dbReference type="EMBL" id="KAE9383867.1"/>
    </source>
</evidence>
<reference evidence="2" key="1">
    <citation type="journal article" date="2019" name="Environ. Microbiol.">
        <title>Fungal ecological strategies reflected in gene transcription - a case study of two litter decomposers.</title>
        <authorList>
            <person name="Barbi F."/>
            <person name="Kohler A."/>
            <person name="Barry K."/>
            <person name="Baskaran P."/>
            <person name="Daum C."/>
            <person name="Fauchery L."/>
            <person name="Ihrmark K."/>
            <person name="Kuo A."/>
            <person name="LaButti K."/>
            <person name="Lipzen A."/>
            <person name="Morin E."/>
            <person name="Grigoriev I.V."/>
            <person name="Henrissat B."/>
            <person name="Lindahl B."/>
            <person name="Martin F."/>
        </authorList>
    </citation>
    <scope>NUCLEOTIDE SEQUENCE</scope>
    <source>
        <strain evidence="2">JB14</strain>
    </source>
</reference>
<dbReference type="Pfam" id="PF13358">
    <property type="entry name" value="DDE_3"/>
    <property type="match status" value="1"/>
</dbReference>
<evidence type="ECO:0000259" key="1">
    <source>
        <dbReference type="Pfam" id="PF13358"/>
    </source>
</evidence>
<dbReference type="EMBL" id="ML770302">
    <property type="protein sequence ID" value="KAE9383867.1"/>
    <property type="molecule type" value="Genomic_DNA"/>
</dbReference>
<dbReference type="GO" id="GO:0003676">
    <property type="term" value="F:nucleic acid binding"/>
    <property type="evidence" value="ECO:0007669"/>
    <property type="project" value="InterPro"/>
</dbReference>
<dbReference type="Proteomes" id="UP000799118">
    <property type="component" value="Unassembled WGS sequence"/>
</dbReference>
<organism evidence="2 3">
    <name type="scientific">Gymnopus androsaceus JB14</name>
    <dbReference type="NCBI Taxonomy" id="1447944"/>
    <lineage>
        <taxon>Eukaryota</taxon>
        <taxon>Fungi</taxon>
        <taxon>Dikarya</taxon>
        <taxon>Basidiomycota</taxon>
        <taxon>Agaricomycotina</taxon>
        <taxon>Agaricomycetes</taxon>
        <taxon>Agaricomycetidae</taxon>
        <taxon>Agaricales</taxon>
        <taxon>Marasmiineae</taxon>
        <taxon>Omphalotaceae</taxon>
        <taxon>Gymnopus</taxon>
    </lineage>
</organism>
<protein>
    <recommendedName>
        <fullName evidence="1">Tc1-like transposase DDE domain-containing protein</fullName>
    </recommendedName>
</protein>
<keyword evidence="3" id="KW-1185">Reference proteome</keyword>
<dbReference type="InterPro" id="IPR038717">
    <property type="entry name" value="Tc1-like_DDE_dom"/>
</dbReference>
<dbReference type="OrthoDB" id="2266637at2759"/>
<feature type="non-terminal residue" evidence="2">
    <location>
        <position position="71"/>
    </location>
</feature>
<sequence length="71" mass="8112">MRYVFLPPYSPDYNPIELTFSAIKAYVRHHGGIIRAAMSEKDDLDVYLLLNEAVWSVSADDAKGWFSHCGY</sequence>
<feature type="domain" description="Tc1-like transposase DDE" evidence="1">
    <location>
        <begin position="3"/>
        <end position="30"/>
    </location>
</feature>
<dbReference type="InterPro" id="IPR036397">
    <property type="entry name" value="RNaseH_sf"/>
</dbReference>
<proteinExistence type="predicted"/>
<evidence type="ECO:0000313" key="3">
    <source>
        <dbReference type="Proteomes" id="UP000799118"/>
    </source>
</evidence>
<gene>
    <name evidence="2" type="ORF">BT96DRAFT_743131</name>
</gene>
<dbReference type="AlphaFoldDB" id="A0A6A4GEJ7"/>
<accession>A0A6A4GEJ7</accession>